<dbReference type="Proteomes" id="UP000499080">
    <property type="component" value="Unassembled WGS sequence"/>
</dbReference>
<keyword evidence="2" id="KW-1185">Reference proteome</keyword>
<gene>
    <name evidence="1" type="ORF">AVEN_130523_1</name>
</gene>
<dbReference type="AlphaFoldDB" id="A0A4Y2EJ48"/>
<sequence>MLLLFRPIIIRFDFKKWHEHRSVFFSIAPSSSGSRGIWTPPAVPPLFRNPDTVSVHKHHHYYLQNYKNNTFEKKFIYICKAGLFYTLSFNLTSFIFVKLEICNGFFIRFLMCWSLKFSAKTPSAAMARS</sequence>
<accession>A0A4Y2EJ48</accession>
<evidence type="ECO:0000313" key="1">
    <source>
        <dbReference type="EMBL" id="GBM28817.1"/>
    </source>
</evidence>
<evidence type="ECO:0000313" key="2">
    <source>
        <dbReference type="Proteomes" id="UP000499080"/>
    </source>
</evidence>
<proteinExistence type="predicted"/>
<comment type="caution">
    <text evidence="1">The sequence shown here is derived from an EMBL/GenBank/DDBJ whole genome shotgun (WGS) entry which is preliminary data.</text>
</comment>
<protein>
    <submittedName>
        <fullName evidence="1">Uncharacterized protein</fullName>
    </submittedName>
</protein>
<reference evidence="1 2" key="1">
    <citation type="journal article" date="2019" name="Sci. Rep.">
        <title>Orb-weaving spider Araneus ventricosus genome elucidates the spidroin gene catalogue.</title>
        <authorList>
            <person name="Kono N."/>
            <person name="Nakamura H."/>
            <person name="Ohtoshi R."/>
            <person name="Moran D.A.P."/>
            <person name="Shinohara A."/>
            <person name="Yoshida Y."/>
            <person name="Fujiwara M."/>
            <person name="Mori M."/>
            <person name="Tomita M."/>
            <person name="Arakawa K."/>
        </authorList>
    </citation>
    <scope>NUCLEOTIDE SEQUENCE [LARGE SCALE GENOMIC DNA]</scope>
</reference>
<organism evidence="1 2">
    <name type="scientific">Araneus ventricosus</name>
    <name type="common">Orbweaver spider</name>
    <name type="synonym">Epeira ventricosa</name>
    <dbReference type="NCBI Taxonomy" id="182803"/>
    <lineage>
        <taxon>Eukaryota</taxon>
        <taxon>Metazoa</taxon>
        <taxon>Ecdysozoa</taxon>
        <taxon>Arthropoda</taxon>
        <taxon>Chelicerata</taxon>
        <taxon>Arachnida</taxon>
        <taxon>Araneae</taxon>
        <taxon>Araneomorphae</taxon>
        <taxon>Entelegynae</taxon>
        <taxon>Araneoidea</taxon>
        <taxon>Araneidae</taxon>
        <taxon>Araneus</taxon>
    </lineage>
</organism>
<name>A0A4Y2EJ48_ARAVE</name>
<dbReference type="EMBL" id="BGPR01000620">
    <property type="protein sequence ID" value="GBM28817.1"/>
    <property type="molecule type" value="Genomic_DNA"/>
</dbReference>